<dbReference type="SUPFAM" id="SSF102114">
    <property type="entry name" value="Radical SAM enzymes"/>
    <property type="match status" value="1"/>
</dbReference>
<feature type="domain" description="Radical SAM core" evidence="6">
    <location>
        <begin position="22"/>
        <end position="228"/>
    </location>
</feature>
<dbReference type="GO" id="GO:0046872">
    <property type="term" value="F:metal ion binding"/>
    <property type="evidence" value="ECO:0007669"/>
    <property type="project" value="UniProtKB-KW"/>
</dbReference>
<evidence type="ECO:0000256" key="3">
    <source>
        <dbReference type="ARBA" id="ARBA00022723"/>
    </source>
</evidence>
<dbReference type="SFLD" id="SFLDG01386">
    <property type="entry name" value="main_SPASM_domain-containing"/>
    <property type="match status" value="1"/>
</dbReference>
<evidence type="ECO:0000256" key="4">
    <source>
        <dbReference type="ARBA" id="ARBA00023004"/>
    </source>
</evidence>
<dbReference type="KEGG" id="scor:J3U87_01680"/>
<proteinExistence type="predicted"/>
<dbReference type="Pfam" id="PF04055">
    <property type="entry name" value="Radical_SAM"/>
    <property type="match status" value="1"/>
</dbReference>
<dbReference type="SFLD" id="SFLDG01067">
    <property type="entry name" value="SPASM/twitch_domain_containing"/>
    <property type="match status" value="1"/>
</dbReference>
<evidence type="ECO:0000256" key="2">
    <source>
        <dbReference type="ARBA" id="ARBA00022691"/>
    </source>
</evidence>
<dbReference type="PROSITE" id="PS51918">
    <property type="entry name" value="RADICAL_SAM"/>
    <property type="match status" value="1"/>
</dbReference>
<gene>
    <name evidence="7" type="ORF">J3U87_01680</name>
</gene>
<evidence type="ECO:0000313" key="7">
    <source>
        <dbReference type="EMBL" id="QTD51153.1"/>
    </source>
</evidence>
<evidence type="ECO:0000259" key="6">
    <source>
        <dbReference type="PROSITE" id="PS51918"/>
    </source>
</evidence>
<keyword evidence="8" id="KW-1185">Reference proteome</keyword>
<dbReference type="AlphaFoldDB" id="A0A8A4TNM1"/>
<keyword evidence="3" id="KW-0479">Metal-binding</keyword>
<name>A0A8A4TNM1_SULCO</name>
<dbReference type="SFLD" id="SFLDS00029">
    <property type="entry name" value="Radical_SAM"/>
    <property type="match status" value="1"/>
</dbReference>
<dbReference type="PANTHER" id="PTHR11228:SF7">
    <property type="entry name" value="PQQA PEPTIDE CYCLASE"/>
    <property type="match status" value="1"/>
</dbReference>
<keyword evidence="5" id="KW-0411">Iron-sulfur</keyword>
<dbReference type="InterPro" id="IPR013785">
    <property type="entry name" value="Aldolase_TIM"/>
</dbReference>
<dbReference type="CDD" id="cd01335">
    <property type="entry name" value="Radical_SAM"/>
    <property type="match status" value="1"/>
</dbReference>
<dbReference type="EMBL" id="CP071793">
    <property type="protein sequence ID" value="QTD51153.1"/>
    <property type="molecule type" value="Genomic_DNA"/>
</dbReference>
<evidence type="ECO:0000313" key="8">
    <source>
        <dbReference type="Proteomes" id="UP000663929"/>
    </source>
</evidence>
<dbReference type="GO" id="GO:0003824">
    <property type="term" value="F:catalytic activity"/>
    <property type="evidence" value="ECO:0007669"/>
    <property type="project" value="InterPro"/>
</dbReference>
<evidence type="ECO:0000256" key="1">
    <source>
        <dbReference type="ARBA" id="ARBA00001966"/>
    </source>
</evidence>
<dbReference type="InterPro" id="IPR023885">
    <property type="entry name" value="4Fe4S-binding_SPASM_dom"/>
</dbReference>
<protein>
    <submittedName>
        <fullName evidence="7">Radical SAM protein</fullName>
    </submittedName>
</protein>
<dbReference type="Proteomes" id="UP000663929">
    <property type="component" value="Chromosome"/>
</dbReference>
<evidence type="ECO:0000256" key="5">
    <source>
        <dbReference type="ARBA" id="ARBA00023014"/>
    </source>
</evidence>
<dbReference type="RefSeq" id="WP_237381286.1">
    <property type="nucleotide sequence ID" value="NZ_CP071793.1"/>
</dbReference>
<reference evidence="7" key="1">
    <citation type="submission" date="2021-03" db="EMBL/GenBank/DDBJ databases">
        <title>Acanthopleuribacteraceae sp. M133.</title>
        <authorList>
            <person name="Wang G."/>
        </authorList>
    </citation>
    <scope>NUCLEOTIDE SEQUENCE</scope>
    <source>
        <strain evidence="7">M133</strain>
    </source>
</reference>
<accession>A0A8A4TNM1</accession>
<dbReference type="InterPro" id="IPR007197">
    <property type="entry name" value="rSAM"/>
</dbReference>
<organism evidence="7 8">
    <name type="scientific">Sulfidibacter corallicola</name>
    <dbReference type="NCBI Taxonomy" id="2818388"/>
    <lineage>
        <taxon>Bacteria</taxon>
        <taxon>Pseudomonadati</taxon>
        <taxon>Acidobacteriota</taxon>
        <taxon>Holophagae</taxon>
        <taxon>Acanthopleuribacterales</taxon>
        <taxon>Acanthopleuribacteraceae</taxon>
        <taxon>Sulfidibacter</taxon>
    </lineage>
</organism>
<dbReference type="Gene3D" id="3.20.20.70">
    <property type="entry name" value="Aldolase class I"/>
    <property type="match status" value="1"/>
</dbReference>
<comment type="cofactor">
    <cofactor evidence="1">
        <name>[4Fe-4S] cluster</name>
        <dbReference type="ChEBI" id="CHEBI:49883"/>
    </cofactor>
</comment>
<dbReference type="GO" id="GO:0051536">
    <property type="term" value="F:iron-sulfur cluster binding"/>
    <property type="evidence" value="ECO:0007669"/>
    <property type="project" value="UniProtKB-KW"/>
</dbReference>
<dbReference type="PANTHER" id="PTHR11228">
    <property type="entry name" value="RADICAL SAM DOMAIN PROTEIN"/>
    <property type="match status" value="1"/>
</dbReference>
<keyword evidence="4" id="KW-0408">Iron</keyword>
<dbReference type="InterPro" id="IPR006638">
    <property type="entry name" value="Elp3/MiaA/NifB-like_rSAM"/>
</dbReference>
<dbReference type="InterPro" id="IPR050377">
    <property type="entry name" value="Radical_SAM_PqqE_MftC-like"/>
</dbReference>
<keyword evidence="2" id="KW-0949">S-adenosyl-L-methionine</keyword>
<dbReference type="SMART" id="SM00729">
    <property type="entry name" value="Elp3"/>
    <property type="match status" value="1"/>
</dbReference>
<dbReference type="InterPro" id="IPR058240">
    <property type="entry name" value="rSAM_sf"/>
</dbReference>
<sequence>MSFTDPVAQDLHAAESGQADSYVRTTYAVWEITLKCNLACAHCGSRAGDSRVDELSTEEAFDLIHQMAELGIKEVSLIGGEAFLRKDWLDLAREITRVGMRATMTTGGFGISERTAERMKEAGIRTVSVSIDGLEDVHDKLRGRKGSWRQCFQTIENMRKAGIPIGTNTQINRRSAPILPMLYQKLVDAGVKMWQIQLTVPMGNAVEEAELLMQPFELLDLYPLLAFLSKVGVNDGMVVQPGNNIGYYGPYERAMRGVKFKDRENMFYTGCNAGIDVIGIEADGSIKGCPSLPTKAYTGGNIRKTSLHDIFFKAEELTINEAAGTEAGTDHLWGHCKSCEFASLCRGGCNWTAHVFFGKRGNNPYCHHRALKRAANGQRERFFLTEAASGLPFDHGIFDMVDEPLDAPYSSPLAFDLDNVQFPEEWKKRIPNLVADLRAHRDRYIKYYSESRFGQSQPA</sequence>
<dbReference type="NCBIfam" id="TIGR04085">
    <property type="entry name" value="rSAM_more_4Fe4S"/>
    <property type="match status" value="1"/>
</dbReference>